<feature type="non-terminal residue" evidence="1">
    <location>
        <position position="73"/>
    </location>
</feature>
<feature type="non-terminal residue" evidence="1">
    <location>
        <position position="1"/>
    </location>
</feature>
<evidence type="ECO:0000313" key="2">
    <source>
        <dbReference type="Proteomes" id="UP001295794"/>
    </source>
</evidence>
<keyword evidence="2" id="KW-1185">Reference proteome</keyword>
<comment type="caution">
    <text evidence="1">The sequence shown here is derived from an EMBL/GenBank/DDBJ whole genome shotgun (WGS) entry which is preliminary data.</text>
</comment>
<gene>
    <name evidence="1" type="ORF">MYCIT1_LOCUS7770</name>
</gene>
<evidence type="ECO:0000313" key="1">
    <source>
        <dbReference type="EMBL" id="CAK5266180.1"/>
    </source>
</evidence>
<sequence>ILIVLEEQEQEWLKEAGSKRLGEKVDLASLGENVFLKQFRFTYSEVEKLVDFLQLPDDVRCPDTGVKEDSLTA</sequence>
<accession>A0AAD2H141</accession>
<protein>
    <submittedName>
        <fullName evidence="1">Uncharacterized protein</fullName>
    </submittedName>
</protein>
<dbReference type="AlphaFoldDB" id="A0AAD2H141"/>
<reference evidence="1" key="1">
    <citation type="submission" date="2023-11" db="EMBL/GenBank/DDBJ databases">
        <authorList>
            <person name="De Vega J J."/>
            <person name="De Vega J J."/>
        </authorList>
    </citation>
    <scope>NUCLEOTIDE SEQUENCE</scope>
</reference>
<organism evidence="1 2">
    <name type="scientific">Mycena citricolor</name>
    <dbReference type="NCBI Taxonomy" id="2018698"/>
    <lineage>
        <taxon>Eukaryota</taxon>
        <taxon>Fungi</taxon>
        <taxon>Dikarya</taxon>
        <taxon>Basidiomycota</taxon>
        <taxon>Agaricomycotina</taxon>
        <taxon>Agaricomycetes</taxon>
        <taxon>Agaricomycetidae</taxon>
        <taxon>Agaricales</taxon>
        <taxon>Marasmiineae</taxon>
        <taxon>Mycenaceae</taxon>
        <taxon>Mycena</taxon>
    </lineage>
</organism>
<dbReference type="EMBL" id="CAVNYO010000108">
    <property type="protein sequence ID" value="CAK5266180.1"/>
    <property type="molecule type" value="Genomic_DNA"/>
</dbReference>
<name>A0AAD2H141_9AGAR</name>
<proteinExistence type="predicted"/>
<dbReference type="Proteomes" id="UP001295794">
    <property type="component" value="Unassembled WGS sequence"/>
</dbReference>